<feature type="transmembrane region" description="Helical" evidence="7">
    <location>
        <begin position="546"/>
        <end position="567"/>
    </location>
</feature>
<feature type="transmembrane region" description="Helical" evidence="7">
    <location>
        <begin position="276"/>
        <end position="298"/>
    </location>
</feature>
<comment type="subcellular location">
    <subcellularLocation>
        <location evidence="1">Cell membrane</location>
        <topology evidence="1">Multi-pass membrane protein</topology>
    </subcellularLocation>
</comment>
<dbReference type="OrthoDB" id="7051771at2"/>
<feature type="transmembrane region" description="Helical" evidence="7">
    <location>
        <begin position="635"/>
        <end position="654"/>
    </location>
</feature>
<keyword evidence="3" id="KW-1003">Cell membrane</keyword>
<dbReference type="PANTHER" id="PTHR33406">
    <property type="entry name" value="MEMBRANE PROTEIN MJ1562-RELATED"/>
    <property type="match status" value="1"/>
</dbReference>
<dbReference type="InterPro" id="IPR050545">
    <property type="entry name" value="Mycobact_MmpL"/>
</dbReference>
<comment type="caution">
    <text evidence="9">The sequence shown here is derived from an EMBL/GenBank/DDBJ whole genome shotgun (WGS) entry which is preliminary data.</text>
</comment>
<evidence type="ECO:0000256" key="1">
    <source>
        <dbReference type="ARBA" id="ARBA00004651"/>
    </source>
</evidence>
<feature type="transmembrane region" description="Helical" evidence="7">
    <location>
        <begin position="364"/>
        <end position="384"/>
    </location>
</feature>
<feature type="domain" description="SSD" evidence="8">
    <location>
        <begin position="194"/>
        <end position="327"/>
    </location>
</feature>
<keyword evidence="6 7" id="KW-0472">Membrane</keyword>
<feature type="transmembrane region" description="Helical" evidence="7">
    <location>
        <begin position="202"/>
        <end position="222"/>
    </location>
</feature>
<proteinExistence type="inferred from homology"/>
<dbReference type="PANTHER" id="PTHR33406:SF11">
    <property type="entry name" value="MEMBRANE PROTEIN SCO6666-RELATED"/>
    <property type="match status" value="1"/>
</dbReference>
<dbReference type="EMBL" id="VFOZ01000002">
    <property type="protein sequence ID" value="TQL90082.1"/>
    <property type="molecule type" value="Genomic_DNA"/>
</dbReference>
<dbReference type="Pfam" id="PF03176">
    <property type="entry name" value="MMPL"/>
    <property type="match status" value="2"/>
</dbReference>
<gene>
    <name evidence="9" type="ORF">FB559_7374</name>
</gene>
<dbReference type="InterPro" id="IPR001036">
    <property type="entry name" value="Acrflvin-R"/>
</dbReference>
<dbReference type="PROSITE" id="PS50156">
    <property type="entry name" value="SSD"/>
    <property type="match status" value="1"/>
</dbReference>
<feature type="transmembrane region" description="Helical" evidence="7">
    <location>
        <begin position="178"/>
        <end position="197"/>
    </location>
</feature>
<evidence type="ECO:0000256" key="7">
    <source>
        <dbReference type="SAM" id="Phobius"/>
    </source>
</evidence>
<feature type="transmembrane region" description="Helical" evidence="7">
    <location>
        <begin position="674"/>
        <end position="695"/>
    </location>
</feature>
<keyword evidence="4 7" id="KW-0812">Transmembrane</keyword>
<protein>
    <submittedName>
        <fullName evidence="9">RND superfamily putative drug exporter</fullName>
    </submittedName>
</protein>
<dbReference type="AlphaFoldDB" id="A0A543BZ37"/>
<dbReference type="Proteomes" id="UP000316096">
    <property type="component" value="Unassembled WGS sequence"/>
</dbReference>
<accession>A0A543BZ37</accession>
<feature type="transmembrane region" description="Helical" evidence="7">
    <location>
        <begin position="304"/>
        <end position="329"/>
    </location>
</feature>
<evidence type="ECO:0000313" key="10">
    <source>
        <dbReference type="Proteomes" id="UP000316096"/>
    </source>
</evidence>
<organism evidence="9 10">
    <name type="scientific">Actinoallomurus bryophytorum</name>
    <dbReference type="NCBI Taxonomy" id="1490222"/>
    <lineage>
        <taxon>Bacteria</taxon>
        <taxon>Bacillati</taxon>
        <taxon>Actinomycetota</taxon>
        <taxon>Actinomycetes</taxon>
        <taxon>Streptosporangiales</taxon>
        <taxon>Thermomonosporaceae</taxon>
        <taxon>Actinoallomurus</taxon>
    </lineage>
</organism>
<feature type="transmembrane region" description="Helical" evidence="7">
    <location>
        <begin position="520"/>
        <end position="539"/>
    </location>
</feature>
<evidence type="ECO:0000256" key="6">
    <source>
        <dbReference type="ARBA" id="ARBA00023136"/>
    </source>
</evidence>
<dbReference type="InterPro" id="IPR000731">
    <property type="entry name" value="SSD"/>
</dbReference>
<evidence type="ECO:0000256" key="4">
    <source>
        <dbReference type="ARBA" id="ARBA00022692"/>
    </source>
</evidence>
<feature type="transmembrane region" description="Helical" evidence="7">
    <location>
        <begin position="228"/>
        <end position="250"/>
    </location>
</feature>
<dbReference type="InterPro" id="IPR004869">
    <property type="entry name" value="MMPL_dom"/>
</dbReference>
<keyword evidence="10" id="KW-1185">Reference proteome</keyword>
<feature type="transmembrane region" description="Helical" evidence="7">
    <location>
        <begin position="587"/>
        <end position="609"/>
    </location>
</feature>
<sequence>MSALARWCYRHRLIVVLLWLVAVAGLGVASKAVGSAYSDNFSLPGTESTKALQLLQKSLPAQSGDSATVVWQTGEGSTVKDPAVQQRMTATLGKVAKLPSVTSVTSPYTARGARQISKDGRTAYAQISFDQLGNKLPKGDIQRVVDTAEQARTAGLRVELGGNSISQTERTPPSSSEAVGVLAAAIVLFLAFGSLFAMLLPILTAIAGVGTGLLTVGLLTHALDIGQIGPILGALIGLGVGIDYALFIVTRHRSGLRAGMTVEESVVKAIDTSGRAVLFAGATVVIALLGMLVLGMSFLNGLAIASATTVVATVLAAITLLPALLGFLGMRTLSRRERRLTAAGTPSGGGVWQRWASVVQRRPGLLSTVAIVLIGVLTLPVFSLRLGSSDAGNDPSSTTTRQAYDLLATGFGPGFNGPLQLVAQTPAPADQQALGRLVDEVGHLKGVASVAAPPMPPGSKIGIVQVIPTTSPQSKQTADLIDRLRHDVVPAAERGSTMKVYVGGATAIFVDFAGVLTGKLPLFLGVIITLGFILLLIAFRSLLVPATAAVMNVLAAGASFGVIVAFFQWGWGSELIGLGAAGPVEAFLPVIMLSVLFGLSMDYQVFLVSRMHEEWVHTRDNARAVNVGQAQTGRVITAAATIMIAVFIAFVFGGQRVIAEFGIGLAAAVALDAFILRTVLVPSVMHLFGAANWWLPRWLDRRLPHLSVDPPDGDPVPLAEPELQPNHG</sequence>
<evidence type="ECO:0000256" key="2">
    <source>
        <dbReference type="ARBA" id="ARBA00010157"/>
    </source>
</evidence>
<name>A0A543BZ37_9ACTN</name>
<evidence type="ECO:0000259" key="8">
    <source>
        <dbReference type="PROSITE" id="PS50156"/>
    </source>
</evidence>
<dbReference type="SUPFAM" id="SSF82866">
    <property type="entry name" value="Multidrug efflux transporter AcrB transmembrane domain"/>
    <property type="match status" value="2"/>
</dbReference>
<evidence type="ECO:0000313" key="9">
    <source>
        <dbReference type="EMBL" id="TQL90082.1"/>
    </source>
</evidence>
<comment type="similarity">
    <text evidence="2">Belongs to the resistance-nodulation-cell division (RND) (TC 2.A.6) family. MmpL subfamily.</text>
</comment>
<evidence type="ECO:0000256" key="5">
    <source>
        <dbReference type="ARBA" id="ARBA00022989"/>
    </source>
</evidence>
<dbReference type="Gene3D" id="1.20.1640.10">
    <property type="entry name" value="Multidrug efflux transporter AcrB transmembrane domain"/>
    <property type="match status" value="2"/>
</dbReference>
<keyword evidence="5 7" id="KW-1133">Transmembrane helix</keyword>
<reference evidence="9 10" key="1">
    <citation type="submission" date="2019-06" db="EMBL/GenBank/DDBJ databases">
        <title>Sequencing the genomes of 1000 actinobacteria strains.</title>
        <authorList>
            <person name="Klenk H.-P."/>
        </authorList>
    </citation>
    <scope>NUCLEOTIDE SEQUENCE [LARGE SCALE GENOMIC DNA]</scope>
    <source>
        <strain evidence="9 10">DSM 102200</strain>
    </source>
</reference>
<dbReference type="PRINTS" id="PR00702">
    <property type="entry name" value="ACRIFLAVINRP"/>
</dbReference>
<dbReference type="GO" id="GO:0022857">
    <property type="term" value="F:transmembrane transporter activity"/>
    <property type="evidence" value="ECO:0007669"/>
    <property type="project" value="InterPro"/>
</dbReference>
<evidence type="ECO:0000256" key="3">
    <source>
        <dbReference type="ARBA" id="ARBA00022475"/>
    </source>
</evidence>
<dbReference type="GO" id="GO:0005886">
    <property type="term" value="C:plasma membrane"/>
    <property type="evidence" value="ECO:0007669"/>
    <property type="project" value="UniProtKB-SubCell"/>
</dbReference>